<dbReference type="CDD" id="cd13155">
    <property type="entry name" value="KOW_KIN17"/>
    <property type="match status" value="1"/>
</dbReference>
<feature type="compositionally biased region" description="Acidic residues" evidence="5">
    <location>
        <begin position="296"/>
        <end position="306"/>
    </location>
</feature>
<dbReference type="GO" id="GO:0006974">
    <property type="term" value="P:DNA damage response"/>
    <property type="evidence" value="ECO:0007669"/>
    <property type="project" value="TreeGrafter"/>
</dbReference>
<dbReference type="PANTHER" id="PTHR12805:SF0">
    <property type="entry name" value="DNA_RNA-BINDING PROTEIN KIN17"/>
    <property type="match status" value="1"/>
</dbReference>
<gene>
    <name evidence="7" type="ORF">PPAR00522_LOCUS22553</name>
    <name evidence="8" type="ORF">PPAR00522_LOCUS22554</name>
</gene>
<dbReference type="Gene3D" id="2.30.30.30">
    <property type="match status" value="1"/>
</dbReference>
<dbReference type="SMART" id="SM01253">
    <property type="entry name" value="Kin17_mid"/>
    <property type="match status" value="1"/>
</dbReference>
<evidence type="ECO:0000259" key="6">
    <source>
        <dbReference type="PROSITE" id="PS00028"/>
    </source>
</evidence>
<keyword evidence="4" id="KW-0862">Zinc</keyword>
<dbReference type="InterPro" id="IPR019447">
    <property type="entry name" value="DNA/RNA-bd_Kin17_WH-like_dom"/>
</dbReference>
<dbReference type="GO" id="GO:0008270">
    <property type="term" value="F:zinc ion binding"/>
    <property type="evidence" value="ECO:0007669"/>
    <property type="project" value="UniProtKB-KW"/>
</dbReference>
<evidence type="ECO:0000256" key="1">
    <source>
        <dbReference type="ARBA" id="ARBA00008517"/>
    </source>
</evidence>
<dbReference type="EMBL" id="HBFM01034635">
    <property type="protein sequence ID" value="CAD8793752.1"/>
    <property type="molecule type" value="Transcribed_RNA"/>
</dbReference>
<evidence type="ECO:0000256" key="4">
    <source>
        <dbReference type="ARBA" id="ARBA00022833"/>
    </source>
</evidence>
<proteinExistence type="inferred from homology"/>
<dbReference type="InterPro" id="IPR041330">
    <property type="entry name" value="KN17_SH3"/>
</dbReference>
<feature type="region of interest" description="Disordered" evidence="5">
    <location>
        <begin position="293"/>
        <end position="407"/>
    </location>
</feature>
<dbReference type="InterPro" id="IPR041995">
    <property type="entry name" value="KOW_KIN17"/>
</dbReference>
<dbReference type="Pfam" id="PF25092">
    <property type="entry name" value="SH3_KIN17_C"/>
    <property type="match status" value="1"/>
</dbReference>
<feature type="region of interest" description="Disordered" evidence="5">
    <location>
        <begin position="183"/>
        <end position="261"/>
    </location>
</feature>
<evidence type="ECO:0000256" key="2">
    <source>
        <dbReference type="ARBA" id="ARBA00022723"/>
    </source>
</evidence>
<dbReference type="Pfam" id="PF25095">
    <property type="entry name" value="C2H2-zf_KIN17"/>
    <property type="match status" value="1"/>
</dbReference>
<dbReference type="PROSITE" id="PS00028">
    <property type="entry name" value="ZINC_FINGER_C2H2_1"/>
    <property type="match status" value="1"/>
</dbReference>
<feature type="compositionally biased region" description="Basic and acidic residues" evidence="5">
    <location>
        <begin position="211"/>
        <end position="232"/>
    </location>
</feature>
<dbReference type="InterPro" id="IPR036236">
    <property type="entry name" value="Znf_C2H2_sf"/>
</dbReference>
<feature type="compositionally biased region" description="Basic and acidic residues" evidence="5">
    <location>
        <begin position="248"/>
        <end position="257"/>
    </location>
</feature>
<evidence type="ECO:0000256" key="5">
    <source>
        <dbReference type="SAM" id="MobiDB-lite"/>
    </source>
</evidence>
<dbReference type="InterPro" id="IPR056767">
    <property type="entry name" value="C2H2-Znf_KIN17"/>
</dbReference>
<dbReference type="PANTHER" id="PTHR12805">
    <property type="entry name" value="KIN17 KIN, ANTIGENIC DETERMINANT OF RECA PROTEIN HOMOLOG"/>
    <property type="match status" value="1"/>
</dbReference>
<dbReference type="Pfam" id="PF18131">
    <property type="entry name" value="KN17_SH3"/>
    <property type="match status" value="1"/>
</dbReference>
<keyword evidence="2" id="KW-0479">Metal-binding</keyword>
<accession>A0A6U0ZS14</accession>
<dbReference type="InterPro" id="IPR013087">
    <property type="entry name" value="Znf_C2H2_type"/>
</dbReference>
<dbReference type="AlphaFoldDB" id="A0A6U0ZS14"/>
<dbReference type="SUPFAM" id="SSF57667">
    <property type="entry name" value="beta-beta-alpha zinc fingers"/>
    <property type="match status" value="1"/>
</dbReference>
<feature type="compositionally biased region" description="Acidic residues" evidence="5">
    <location>
        <begin position="188"/>
        <end position="210"/>
    </location>
</feature>
<dbReference type="GO" id="GO:0005634">
    <property type="term" value="C:nucleus"/>
    <property type="evidence" value="ECO:0007669"/>
    <property type="project" value="TreeGrafter"/>
</dbReference>
<dbReference type="GO" id="GO:0006260">
    <property type="term" value="P:DNA replication"/>
    <property type="evidence" value="ECO:0007669"/>
    <property type="project" value="TreeGrafter"/>
</dbReference>
<dbReference type="InterPro" id="IPR014722">
    <property type="entry name" value="Rib_uL2_dom2"/>
</dbReference>
<feature type="compositionally biased region" description="Basic and acidic residues" evidence="5">
    <location>
        <begin position="363"/>
        <end position="374"/>
    </location>
</feature>
<organism evidence="7">
    <name type="scientific">Polytomella parva</name>
    <dbReference type="NCBI Taxonomy" id="51329"/>
    <lineage>
        <taxon>Eukaryota</taxon>
        <taxon>Viridiplantae</taxon>
        <taxon>Chlorophyta</taxon>
        <taxon>core chlorophytes</taxon>
        <taxon>Chlorophyceae</taxon>
        <taxon>CS clade</taxon>
        <taxon>Chlamydomonadales</taxon>
        <taxon>Chlamydomonadaceae</taxon>
        <taxon>Polytomella</taxon>
    </lineage>
</organism>
<dbReference type="InterPro" id="IPR038254">
    <property type="entry name" value="KIN17_WH-like_sf"/>
</dbReference>
<dbReference type="EMBL" id="HBFM01034636">
    <property type="protein sequence ID" value="CAD8793754.1"/>
    <property type="molecule type" value="Transcribed_RNA"/>
</dbReference>
<dbReference type="Gene3D" id="1.10.10.2030">
    <property type="entry name" value="DNA/RNA-binding protein Kin17, conserved domain"/>
    <property type="match status" value="1"/>
</dbReference>
<feature type="domain" description="C2H2-type" evidence="6">
    <location>
        <begin position="28"/>
        <end position="50"/>
    </location>
</feature>
<dbReference type="FunFam" id="1.10.10.2030:FF:000001">
    <property type="entry name" value="DNA/RNA-binding protein KIN17, putative"/>
    <property type="match status" value="1"/>
</dbReference>
<evidence type="ECO:0000256" key="3">
    <source>
        <dbReference type="ARBA" id="ARBA00022771"/>
    </source>
</evidence>
<comment type="similarity">
    <text evidence="1">Belongs to the KIN17 family.</text>
</comment>
<name>A0A6U0ZS14_9CHLO</name>
<reference evidence="7" key="1">
    <citation type="submission" date="2021-01" db="EMBL/GenBank/DDBJ databases">
        <authorList>
            <person name="Corre E."/>
            <person name="Pelletier E."/>
            <person name="Niang G."/>
            <person name="Scheremetjew M."/>
            <person name="Finn R."/>
            <person name="Kale V."/>
            <person name="Holt S."/>
            <person name="Cochrane G."/>
            <person name="Meng A."/>
            <person name="Brown T."/>
            <person name="Cohen L."/>
        </authorList>
    </citation>
    <scope>NUCLEOTIDE SEQUENCE</scope>
    <source>
        <strain evidence="7">SAG 63-3</strain>
    </source>
</reference>
<protein>
    <recommendedName>
        <fullName evidence="6">C2H2-type domain-containing protein</fullName>
    </recommendedName>
</protein>
<dbReference type="Pfam" id="PF10357">
    <property type="entry name" value="WH_KIN17"/>
    <property type="match status" value="1"/>
</dbReference>
<dbReference type="Gene3D" id="2.30.30.140">
    <property type="match status" value="1"/>
</dbReference>
<feature type="compositionally biased region" description="Low complexity" evidence="5">
    <location>
        <begin position="392"/>
        <end position="405"/>
    </location>
</feature>
<evidence type="ECO:0000313" key="7">
    <source>
        <dbReference type="EMBL" id="CAD8793752.1"/>
    </source>
</evidence>
<keyword evidence="3" id="KW-0863">Zinc-finger</keyword>
<evidence type="ECO:0000313" key="8">
    <source>
        <dbReference type="EMBL" id="CAD8793754.1"/>
    </source>
</evidence>
<feature type="compositionally biased region" description="Basic and acidic residues" evidence="5">
    <location>
        <begin position="307"/>
        <end position="356"/>
    </location>
</feature>
<sequence length="530" mass="60739">MGKNDFLTPKAIANSIKAKGLQKLRWYCQLCQKQCRDENGFKCHQTSESHRRQMEVFGMNPGRVIEGYSEEFEQDFLQHLKQTNQGNRVSAKVVYNEFINDRHHIHMNSTKWLSLTEFVKYLGRTGKCKVDETPKGWFISLIQKDPLKELDDEKRIRRATAEKRDEERHLALLKMQVERARRERAEAGLDEEEDSDDAWDEDGDEEDEENEDRKRDGKEEGEEPKEILDRNDTLSNSKNYDRSRKKQKLNEFHREGGDQPITLNLNLHTLSANAANMTAVPSAVTALKKPVAIFGVDEEDEEEDEEEKRGKSKEKLKGGERERDRERAGGKQRDADRENGRERDGKRDMERDRDNHQSYSSSRDGKRHRDDGDRASPPLSSSRWDKSPAPPSSSISSSPASAPSALRSDTWLSEGLVVKILSKELESAGYYKAKGVVLKVVDRYVAEIEVISTPSGDGQGDVLRVDQRQLETVLPAPGGLCRVVNARYRGLKAEMIRVDVDRFQAQIQIQEGTYRGDRVWLEYEDVCKVL</sequence>
<dbReference type="InterPro" id="IPR037321">
    <property type="entry name" value="KIN17-like"/>
</dbReference>
<dbReference type="GO" id="GO:0003690">
    <property type="term" value="F:double-stranded DNA binding"/>
    <property type="evidence" value="ECO:0007669"/>
    <property type="project" value="TreeGrafter"/>
</dbReference>